<accession>A0A6L3ZCX0</accession>
<name>A0A6L3ZCX0_9FLAO</name>
<dbReference type="EMBL" id="WBVQ01000002">
    <property type="protein sequence ID" value="KAB2815705.1"/>
    <property type="molecule type" value="Genomic_DNA"/>
</dbReference>
<dbReference type="RefSeq" id="WP_151693135.1">
    <property type="nucleotide sequence ID" value="NZ_BMGX01000001.1"/>
</dbReference>
<reference evidence="1 2" key="1">
    <citation type="submission" date="2019-10" db="EMBL/GenBank/DDBJ databases">
        <title>Genome sequence of Phaeocystidibacter marisrubri JCM30614 (type strain).</title>
        <authorList>
            <person name="Bowman J.P."/>
        </authorList>
    </citation>
    <scope>NUCLEOTIDE SEQUENCE [LARGE SCALE GENOMIC DNA]</scope>
    <source>
        <strain evidence="1 2">JCM 30614</strain>
    </source>
</reference>
<evidence type="ECO:0000313" key="1">
    <source>
        <dbReference type="EMBL" id="KAB2815705.1"/>
    </source>
</evidence>
<comment type="caution">
    <text evidence="1">The sequence shown here is derived from an EMBL/GenBank/DDBJ whole genome shotgun (WGS) entry which is preliminary data.</text>
</comment>
<sequence>MSTDLLHTRANGSWSLAMAEFNKWMFLKAYVERIDAVAEKRALKESEAWLSRTEAPSEYRETPLCKRWKSNPPTSDREWKFWIAIHQRHLFVPLSIRGSFYSDFPAFSAKSRQPDYELTRLFYEGLRRRAE</sequence>
<dbReference type="AlphaFoldDB" id="A0A6L3ZCX0"/>
<protein>
    <submittedName>
        <fullName evidence="1">Uncharacterized protein</fullName>
    </submittedName>
</protein>
<organism evidence="1 2">
    <name type="scientific">Phaeocystidibacter marisrubri</name>
    <dbReference type="NCBI Taxonomy" id="1577780"/>
    <lineage>
        <taxon>Bacteria</taxon>
        <taxon>Pseudomonadati</taxon>
        <taxon>Bacteroidota</taxon>
        <taxon>Flavobacteriia</taxon>
        <taxon>Flavobacteriales</taxon>
        <taxon>Phaeocystidibacteraceae</taxon>
        <taxon>Phaeocystidibacter</taxon>
    </lineage>
</organism>
<dbReference type="OrthoDB" id="9854083at2"/>
<evidence type="ECO:0000313" key="2">
    <source>
        <dbReference type="Proteomes" id="UP000484164"/>
    </source>
</evidence>
<dbReference type="Proteomes" id="UP000484164">
    <property type="component" value="Unassembled WGS sequence"/>
</dbReference>
<keyword evidence="2" id="KW-1185">Reference proteome</keyword>
<proteinExistence type="predicted"/>
<gene>
    <name evidence="1" type="ORF">F8C82_08365</name>
</gene>